<accession>A0A8S5UQF7</accession>
<protein>
    <submittedName>
        <fullName evidence="1">Uncharacterized protein</fullName>
    </submittedName>
</protein>
<reference evidence="1" key="1">
    <citation type="journal article" date="2021" name="Proc. Natl. Acad. Sci. U.S.A.">
        <title>A Catalog of Tens of Thousands of Viruses from Human Metagenomes Reveals Hidden Associations with Chronic Diseases.</title>
        <authorList>
            <person name="Tisza M.J."/>
            <person name="Buck C.B."/>
        </authorList>
    </citation>
    <scope>NUCLEOTIDE SEQUENCE</scope>
    <source>
        <strain evidence="1">CtfrT39</strain>
    </source>
</reference>
<sequence>MKDNEVVVTIPCSDHAIFLDHYGMLYERIGLAWKKDKDSLEGYDEYYYIDEDGFWQIPEGVNEETGASIIAHRGETIPFENLCYVFGYTTFIPAVIPDLKSYDVHIDKSNMTGSLKVFLDREWGEKSSSYKLTVETDKGVIVMSLSKYIHFTELGLKDEKEDVLKTLRDYLVSFLTEYSKLIGLGVGFGIFFRKSTYLNADDRKKQNRLICQEEKKYLGPIRKFVKEEFEKDWNDVLGKENERELYKKERDEWQQEVASRYDKDPNLME</sequence>
<organism evidence="1">
    <name type="scientific">Siphoviridae sp. ctfrT39</name>
    <dbReference type="NCBI Taxonomy" id="2825598"/>
    <lineage>
        <taxon>Viruses</taxon>
        <taxon>Duplodnaviria</taxon>
        <taxon>Heunggongvirae</taxon>
        <taxon>Uroviricota</taxon>
        <taxon>Caudoviricetes</taxon>
    </lineage>
</organism>
<evidence type="ECO:0000313" key="1">
    <source>
        <dbReference type="EMBL" id="DAF96703.1"/>
    </source>
</evidence>
<proteinExistence type="predicted"/>
<dbReference type="EMBL" id="BK016120">
    <property type="protein sequence ID" value="DAF96703.1"/>
    <property type="molecule type" value="Genomic_DNA"/>
</dbReference>
<name>A0A8S5UQF7_9CAUD</name>